<dbReference type="Pfam" id="PF00439">
    <property type="entry name" value="Bromodomain"/>
    <property type="match status" value="1"/>
</dbReference>
<dbReference type="EMBL" id="KN716861">
    <property type="protein sequence ID" value="KJH41270.1"/>
    <property type="molecule type" value="Genomic_DNA"/>
</dbReference>
<feature type="compositionally biased region" description="Polar residues" evidence="3">
    <location>
        <begin position="248"/>
        <end position="260"/>
    </location>
</feature>
<evidence type="ECO:0000256" key="1">
    <source>
        <dbReference type="ARBA" id="ARBA00023117"/>
    </source>
</evidence>
<feature type="compositionally biased region" description="Polar residues" evidence="3">
    <location>
        <begin position="203"/>
        <end position="220"/>
    </location>
</feature>
<accession>A0A0D8X9K7</accession>
<dbReference type="Gene3D" id="1.20.920.10">
    <property type="entry name" value="Bromodomain-like"/>
    <property type="match status" value="1"/>
</dbReference>
<gene>
    <name evidence="5" type="ORF">DICVIV_12752</name>
</gene>
<name>A0A0D8X9K7_DICVI</name>
<dbReference type="AlphaFoldDB" id="A0A0D8X9K7"/>
<dbReference type="PANTHER" id="PTHR15398">
    <property type="entry name" value="BROMODOMAIN-CONTAINING PROTEIN 8"/>
    <property type="match status" value="1"/>
</dbReference>
<reference evidence="6" key="2">
    <citation type="journal article" date="2016" name="Sci. Rep.">
        <title>Dictyocaulus viviparus genome, variome and transcriptome elucidate lungworm biology and support future intervention.</title>
        <authorList>
            <person name="McNulty S.N."/>
            <person name="Strube C."/>
            <person name="Rosa B.A."/>
            <person name="Martin J.C."/>
            <person name="Tyagi R."/>
            <person name="Choi Y.J."/>
            <person name="Wang Q."/>
            <person name="Hallsworth Pepin K."/>
            <person name="Zhang X."/>
            <person name="Ozersky P."/>
            <person name="Wilson R.K."/>
            <person name="Sternberg P.W."/>
            <person name="Gasser R.B."/>
            <person name="Mitreva M."/>
        </authorList>
    </citation>
    <scope>NUCLEOTIDE SEQUENCE [LARGE SCALE GENOMIC DNA]</scope>
    <source>
        <strain evidence="6">HannoverDv2000</strain>
    </source>
</reference>
<feature type="region of interest" description="Disordered" evidence="3">
    <location>
        <begin position="248"/>
        <end position="278"/>
    </location>
</feature>
<evidence type="ECO:0000256" key="2">
    <source>
        <dbReference type="PROSITE-ProRule" id="PRU00035"/>
    </source>
</evidence>
<feature type="region of interest" description="Disordered" evidence="3">
    <location>
        <begin position="203"/>
        <end position="227"/>
    </location>
</feature>
<proteinExistence type="predicted"/>
<dbReference type="InterPro" id="IPR001487">
    <property type="entry name" value="Bromodomain"/>
</dbReference>
<organism evidence="5 6">
    <name type="scientific">Dictyocaulus viviparus</name>
    <name type="common">Bovine lungworm</name>
    <dbReference type="NCBI Taxonomy" id="29172"/>
    <lineage>
        <taxon>Eukaryota</taxon>
        <taxon>Metazoa</taxon>
        <taxon>Ecdysozoa</taxon>
        <taxon>Nematoda</taxon>
        <taxon>Chromadorea</taxon>
        <taxon>Rhabditida</taxon>
        <taxon>Rhabditina</taxon>
        <taxon>Rhabditomorpha</taxon>
        <taxon>Strongyloidea</taxon>
        <taxon>Metastrongylidae</taxon>
        <taxon>Dictyocaulus</taxon>
    </lineage>
</organism>
<dbReference type="Proteomes" id="UP000053766">
    <property type="component" value="Unassembled WGS sequence"/>
</dbReference>
<dbReference type="PROSITE" id="PS50014">
    <property type="entry name" value="BROMODOMAIN_2"/>
    <property type="match status" value="1"/>
</dbReference>
<evidence type="ECO:0000259" key="4">
    <source>
        <dbReference type="PROSITE" id="PS50014"/>
    </source>
</evidence>
<evidence type="ECO:0000313" key="6">
    <source>
        <dbReference type="Proteomes" id="UP000053766"/>
    </source>
</evidence>
<feature type="domain" description="Bromo" evidence="4">
    <location>
        <begin position="524"/>
        <end position="594"/>
    </location>
</feature>
<dbReference type="SUPFAM" id="SSF47370">
    <property type="entry name" value="Bromodomain"/>
    <property type="match status" value="1"/>
</dbReference>
<dbReference type="SMART" id="SM00297">
    <property type="entry name" value="BROMO"/>
    <property type="match status" value="1"/>
</dbReference>
<dbReference type="OrthoDB" id="1742084at2759"/>
<keyword evidence="6" id="KW-1185">Reference proteome</keyword>
<dbReference type="GO" id="GO:0035267">
    <property type="term" value="C:NuA4 histone acetyltransferase complex"/>
    <property type="evidence" value="ECO:0007669"/>
    <property type="project" value="TreeGrafter"/>
</dbReference>
<keyword evidence="1 2" id="KW-0103">Bromodomain</keyword>
<dbReference type="InterPro" id="IPR036427">
    <property type="entry name" value="Bromodomain-like_sf"/>
</dbReference>
<evidence type="ECO:0000313" key="5">
    <source>
        <dbReference type="EMBL" id="KJH41270.1"/>
    </source>
</evidence>
<sequence length="622" mass="70450">MSTWKSWTNLELWTLLTIYRSDMDELWIATWIVFFKKCKEQLARIMNEPCPFEVPTGIEYSRAAIVDGWIKYYSEQEERLMAAWGNRDKFTTEQLEAMLEEIKKEEEEVYSWSATQTSQDLHECFVSLHYITYYHASFWSCFLSSPHKSSVVNSPHEVSDVGNVVKLEEDQVCFLLIRCTHLFAYLLINVKKEKVDVNDSVLSSGLESANSPSKDLSQSDNHTKRLRSRLPKKNLNSYFFVMYLKDSSTPNRDTSPSIASHSEGAKSPTRSETLRSNVRNETTATLINIDKDPIQVVDSPAGRHSTDVAIHPTFSSQTNIDEFGGTASQTAVSFQTRSWGSLDGAVSSSRKSRNDRRCSSTTTTISASSSHDVAVQTDQIKIDFDENIIVQSPVSEIMMLPTTSLPSSNSTENEVVVKAAHCENDLDSRVVAWDDILDSNISRKSYNLTFTEDRSHMYEVSYSEFSEQAWQAVKNIVPSKNLSEKSSLSLLMCTPSKKMRKEEKTSGSALTPKGRMMSTWNLLQEHRHSAIFLHPVTDRDAPGYSYIVNCPVDLTTMKREIDSGAIINPNMMLRRVFMMFANAVMFNSTGHDVNFYAKEMCKAVAAECCFTVRKISRSTLED</sequence>
<evidence type="ECO:0000256" key="3">
    <source>
        <dbReference type="SAM" id="MobiDB-lite"/>
    </source>
</evidence>
<feature type="compositionally biased region" description="Polar residues" evidence="3">
    <location>
        <begin position="268"/>
        <end position="278"/>
    </location>
</feature>
<dbReference type="PANTHER" id="PTHR15398:SF4">
    <property type="entry name" value="BROMODOMAIN-CONTAINING PROTEIN 8 ISOFORM X1"/>
    <property type="match status" value="1"/>
</dbReference>
<reference evidence="5 6" key="1">
    <citation type="submission" date="2013-11" db="EMBL/GenBank/DDBJ databases">
        <title>Draft genome of the bovine lungworm Dictyocaulus viviparus.</title>
        <authorList>
            <person name="Mitreva M."/>
        </authorList>
    </citation>
    <scope>NUCLEOTIDE SEQUENCE [LARGE SCALE GENOMIC DNA]</scope>
    <source>
        <strain evidence="5 6">HannoverDv2000</strain>
    </source>
</reference>
<feature type="region of interest" description="Disordered" evidence="3">
    <location>
        <begin position="343"/>
        <end position="365"/>
    </location>
</feature>
<dbReference type="STRING" id="29172.A0A0D8X9K7"/>
<protein>
    <submittedName>
        <fullName evidence="5">Bromodomain protein</fullName>
    </submittedName>
</protein>